<dbReference type="RefSeq" id="WP_100254704.1">
    <property type="nucleotide sequence ID" value="NZ_CP024870.1"/>
</dbReference>
<keyword evidence="6 10" id="KW-0051">Antiviral defense</keyword>
<dbReference type="GO" id="GO:0016787">
    <property type="term" value="F:hydrolase activity"/>
    <property type="evidence" value="ECO:0007669"/>
    <property type="project" value="UniProtKB-KW"/>
</dbReference>
<dbReference type="GO" id="GO:0043571">
    <property type="term" value="P:maintenance of CRISPR repeat elements"/>
    <property type="evidence" value="ECO:0007669"/>
    <property type="project" value="UniProtKB-UniRule"/>
</dbReference>
<comment type="similarity">
    <text evidence="10">Belongs to the CRISPR-associated endonuclease Cas1 family.</text>
</comment>
<dbReference type="NCBIfam" id="TIGR03639">
    <property type="entry name" value="cas1_NMENI"/>
    <property type="match status" value="1"/>
</dbReference>
<dbReference type="InterPro" id="IPR050646">
    <property type="entry name" value="Cas1"/>
</dbReference>
<evidence type="ECO:0000256" key="3">
    <source>
        <dbReference type="ARBA" id="ARBA00022759"/>
    </source>
</evidence>
<evidence type="ECO:0000256" key="9">
    <source>
        <dbReference type="ARBA" id="ARBA00038592"/>
    </source>
</evidence>
<dbReference type="InterPro" id="IPR042206">
    <property type="entry name" value="CRISPR-assoc_Cas1_C"/>
</dbReference>
<evidence type="ECO:0000256" key="6">
    <source>
        <dbReference type="ARBA" id="ARBA00023118"/>
    </source>
</evidence>
<reference evidence="11 12" key="1">
    <citation type="submission" date="2017-11" db="EMBL/GenBank/DDBJ databases">
        <title>Complete genome sequence of Spiroplasma clarkii CN-5 (DSM 19994).</title>
        <authorList>
            <person name="Tsai Y.-M."/>
            <person name="Chang A."/>
            <person name="Lo W.-S."/>
            <person name="Kuo C.-H."/>
        </authorList>
    </citation>
    <scope>NUCLEOTIDE SEQUENCE [LARGE SCALE GENOMIC DNA]</scope>
    <source>
        <strain evidence="11 12">CN-5</strain>
    </source>
</reference>
<evidence type="ECO:0000256" key="10">
    <source>
        <dbReference type="HAMAP-Rule" id="MF_01470"/>
    </source>
</evidence>
<comment type="subunit">
    <text evidence="9 10">Homodimer, forms a heterotetramer with a Cas2 homodimer.</text>
</comment>
<dbReference type="Proteomes" id="UP000231179">
    <property type="component" value="Chromosome"/>
</dbReference>
<evidence type="ECO:0000256" key="7">
    <source>
        <dbReference type="ARBA" id="ARBA00023125"/>
    </source>
</evidence>
<evidence type="ECO:0000313" key="12">
    <source>
        <dbReference type="Proteomes" id="UP000231179"/>
    </source>
</evidence>
<feature type="binding site" evidence="10">
    <location>
        <position position="151"/>
    </location>
    <ligand>
        <name>Mn(2+)</name>
        <dbReference type="ChEBI" id="CHEBI:29035"/>
    </ligand>
</feature>
<evidence type="ECO:0000256" key="8">
    <source>
        <dbReference type="ARBA" id="ARBA00023211"/>
    </source>
</evidence>
<evidence type="ECO:0000256" key="2">
    <source>
        <dbReference type="ARBA" id="ARBA00022723"/>
    </source>
</evidence>
<dbReference type="GO" id="GO:0003677">
    <property type="term" value="F:DNA binding"/>
    <property type="evidence" value="ECO:0007669"/>
    <property type="project" value="UniProtKB-KW"/>
</dbReference>
<keyword evidence="1 10" id="KW-0540">Nuclease</keyword>
<dbReference type="InterPro" id="IPR002729">
    <property type="entry name" value="CRISPR-assoc_Cas1"/>
</dbReference>
<dbReference type="PANTHER" id="PTHR34353:SF2">
    <property type="entry name" value="CRISPR-ASSOCIATED ENDONUCLEASE CAS1 1"/>
    <property type="match status" value="1"/>
</dbReference>
<keyword evidence="4 10" id="KW-0378">Hydrolase</keyword>
<comment type="function">
    <text evidence="10">CRISPR (clustered regularly interspaced short palindromic repeat), is an adaptive immune system that provides protection against mobile genetic elements (viruses, transposable elements and conjugative plasmids). CRISPR clusters contain spacers, sequences complementary to antecedent mobile elements, and target invading nucleic acids. CRISPR clusters are transcribed and processed into CRISPR RNA (crRNA). Acts as a dsDNA endonuclease. Involved in the integration of spacer DNA into the CRISPR cassette.</text>
</comment>
<keyword evidence="12" id="KW-1185">Reference proteome</keyword>
<evidence type="ECO:0000256" key="4">
    <source>
        <dbReference type="ARBA" id="ARBA00022801"/>
    </source>
</evidence>
<dbReference type="AlphaFoldDB" id="A0A2K8KHJ7"/>
<evidence type="ECO:0000313" key="11">
    <source>
        <dbReference type="EMBL" id="ATX71163.1"/>
    </source>
</evidence>
<dbReference type="Gene3D" id="3.100.10.20">
    <property type="entry name" value="CRISPR-associated endonuclease Cas1, N-terminal domain"/>
    <property type="match status" value="1"/>
</dbReference>
<evidence type="ECO:0000256" key="1">
    <source>
        <dbReference type="ARBA" id="ARBA00022722"/>
    </source>
</evidence>
<keyword evidence="3 10" id="KW-0255">Endonuclease</keyword>
<proteinExistence type="inferred from homology"/>
<keyword evidence="8 10" id="KW-0464">Manganese</keyword>
<feature type="binding site" evidence="10">
    <location>
        <position position="207"/>
    </location>
    <ligand>
        <name>Mn(2+)</name>
        <dbReference type="ChEBI" id="CHEBI:29035"/>
    </ligand>
</feature>
<name>A0A2K8KHJ7_9MOLU</name>
<dbReference type="InterPro" id="IPR019855">
    <property type="entry name" value="CRISPR-assoc_Cas1_NMENI"/>
</dbReference>
<keyword evidence="5 10" id="KW-0460">Magnesium</keyword>
<feature type="binding site" evidence="10">
    <location>
        <position position="222"/>
    </location>
    <ligand>
        <name>Mn(2+)</name>
        <dbReference type="ChEBI" id="CHEBI:29035"/>
    </ligand>
</feature>
<dbReference type="InterPro" id="IPR042211">
    <property type="entry name" value="CRISPR-assoc_Cas1_N"/>
</dbReference>
<dbReference type="GO" id="GO:0004520">
    <property type="term" value="F:DNA endonuclease activity"/>
    <property type="evidence" value="ECO:0007669"/>
    <property type="project" value="InterPro"/>
</dbReference>
<keyword evidence="2 10" id="KW-0479">Metal-binding</keyword>
<sequence length="312" mass="36143">MSWKTLLITNYDKLSLKNGLLMVTNLKAKKELYFAMNDLNCVVLENNYTTLTTQVLSKLVENNVYLIICDDKYEPNGLIMSFHNHWKPLTIFENQIKLQNYQKEQLWKLVVEKKIENSINVMGMLGCSQRSLTMMSNFFNTVKLNDASNREALAAKVFFRELYGSSFLRFSEDIINAALNYGYTILASAISRTLVKYGLHCFLGIFHKGKTNNWNLSYDLVEPFRPMVDLWVSTNIESLLANETLHYQHRLELINLLNQSVVIDEKIHTVTNAIEIVVKSYYTYLKTASLTKLKLPTIVQFEERSSLDETEE</sequence>
<accession>A0A2K8KHJ7</accession>
<dbReference type="EC" id="3.1.-.-" evidence="10"/>
<dbReference type="GO" id="GO:0046872">
    <property type="term" value="F:metal ion binding"/>
    <property type="evidence" value="ECO:0007669"/>
    <property type="project" value="UniProtKB-UniRule"/>
</dbReference>
<dbReference type="EMBL" id="CP024870">
    <property type="protein sequence ID" value="ATX71163.1"/>
    <property type="molecule type" value="Genomic_DNA"/>
</dbReference>
<protein>
    <recommendedName>
        <fullName evidence="10">CRISPR-associated endonuclease Cas1</fullName>
        <ecNumber evidence="10">3.1.-.-</ecNumber>
    </recommendedName>
</protein>
<dbReference type="NCBIfam" id="TIGR00287">
    <property type="entry name" value="cas1"/>
    <property type="match status" value="1"/>
</dbReference>
<keyword evidence="7 10" id="KW-0238">DNA-binding</keyword>
<organism evidence="11 12">
    <name type="scientific">Spiroplasma clarkii</name>
    <dbReference type="NCBI Taxonomy" id="2139"/>
    <lineage>
        <taxon>Bacteria</taxon>
        <taxon>Bacillati</taxon>
        <taxon>Mycoplasmatota</taxon>
        <taxon>Mollicutes</taxon>
        <taxon>Entomoplasmatales</taxon>
        <taxon>Spiroplasmataceae</taxon>
        <taxon>Spiroplasma</taxon>
    </lineage>
</organism>
<evidence type="ECO:0000256" key="5">
    <source>
        <dbReference type="ARBA" id="ARBA00022842"/>
    </source>
</evidence>
<gene>
    <name evidence="10 11" type="primary">cas1</name>
    <name evidence="11" type="ORF">SCLAR_v1c08550</name>
</gene>
<dbReference type="Gene3D" id="1.20.120.920">
    <property type="entry name" value="CRISPR-associated endonuclease Cas1, C-terminal domain"/>
    <property type="match status" value="1"/>
</dbReference>
<dbReference type="PANTHER" id="PTHR34353">
    <property type="entry name" value="CRISPR-ASSOCIATED ENDONUCLEASE CAS1 1"/>
    <property type="match status" value="1"/>
</dbReference>
<dbReference type="Pfam" id="PF01867">
    <property type="entry name" value="Cas_Cas1"/>
    <property type="match status" value="1"/>
</dbReference>
<comment type="cofactor">
    <cofactor evidence="10">
        <name>Mg(2+)</name>
        <dbReference type="ChEBI" id="CHEBI:18420"/>
    </cofactor>
    <cofactor evidence="10">
        <name>Mn(2+)</name>
        <dbReference type="ChEBI" id="CHEBI:29035"/>
    </cofactor>
</comment>
<dbReference type="HAMAP" id="MF_01470">
    <property type="entry name" value="Cas1"/>
    <property type="match status" value="1"/>
</dbReference>
<dbReference type="GO" id="GO:0051607">
    <property type="term" value="P:defense response to virus"/>
    <property type="evidence" value="ECO:0007669"/>
    <property type="project" value="UniProtKB-UniRule"/>
</dbReference>